<dbReference type="Proteomes" id="UP001501867">
    <property type="component" value="Unassembled WGS sequence"/>
</dbReference>
<evidence type="ECO:0000256" key="2">
    <source>
        <dbReference type="SAM" id="SignalP"/>
    </source>
</evidence>
<feature type="compositionally biased region" description="Polar residues" evidence="1">
    <location>
        <begin position="65"/>
        <end position="75"/>
    </location>
</feature>
<name>A0ABN0V2F2_9ACTN</name>
<evidence type="ECO:0000313" key="3">
    <source>
        <dbReference type="EMBL" id="GAA0272046.1"/>
    </source>
</evidence>
<comment type="caution">
    <text evidence="3">The sequence shown here is derived from an EMBL/GenBank/DDBJ whole genome shotgun (WGS) entry which is preliminary data.</text>
</comment>
<feature type="signal peptide" evidence="2">
    <location>
        <begin position="1"/>
        <end position="23"/>
    </location>
</feature>
<proteinExistence type="predicted"/>
<feature type="region of interest" description="Disordered" evidence="1">
    <location>
        <begin position="45"/>
        <end position="75"/>
    </location>
</feature>
<organism evidence="3 4">
    <name type="scientific">Streptomyces polychromogenes</name>
    <dbReference type="NCBI Taxonomy" id="67342"/>
    <lineage>
        <taxon>Bacteria</taxon>
        <taxon>Bacillati</taxon>
        <taxon>Actinomycetota</taxon>
        <taxon>Actinomycetes</taxon>
        <taxon>Kitasatosporales</taxon>
        <taxon>Streptomycetaceae</taxon>
        <taxon>Streptomyces</taxon>
    </lineage>
</organism>
<sequence>MSAARRLATATVLVLLLAAPALSRFDAQSVRPLLRHVTTTMRHIADAVSASSPGTRLPRGAHRSPASSSTEAEYR</sequence>
<keyword evidence="2" id="KW-0732">Signal</keyword>
<gene>
    <name evidence="3" type="ORF">GCM10010302_07020</name>
</gene>
<dbReference type="RefSeq" id="WP_344152127.1">
    <property type="nucleotide sequence ID" value="NZ_BAAABV010000006.1"/>
</dbReference>
<accession>A0ABN0V2F2</accession>
<reference evidence="3 4" key="1">
    <citation type="journal article" date="2019" name="Int. J. Syst. Evol. Microbiol.">
        <title>The Global Catalogue of Microorganisms (GCM) 10K type strain sequencing project: providing services to taxonomists for standard genome sequencing and annotation.</title>
        <authorList>
            <consortium name="The Broad Institute Genomics Platform"/>
            <consortium name="The Broad Institute Genome Sequencing Center for Infectious Disease"/>
            <person name="Wu L."/>
            <person name="Ma J."/>
        </authorList>
    </citation>
    <scope>NUCLEOTIDE SEQUENCE [LARGE SCALE GENOMIC DNA]</scope>
    <source>
        <strain evidence="3 4">JCM 4505</strain>
    </source>
</reference>
<dbReference type="EMBL" id="BAAABV010000006">
    <property type="protein sequence ID" value="GAA0272046.1"/>
    <property type="molecule type" value="Genomic_DNA"/>
</dbReference>
<protein>
    <submittedName>
        <fullName evidence="3">Uncharacterized protein</fullName>
    </submittedName>
</protein>
<evidence type="ECO:0000256" key="1">
    <source>
        <dbReference type="SAM" id="MobiDB-lite"/>
    </source>
</evidence>
<feature type="chain" id="PRO_5047119390" evidence="2">
    <location>
        <begin position="24"/>
        <end position="75"/>
    </location>
</feature>
<keyword evidence="4" id="KW-1185">Reference proteome</keyword>
<evidence type="ECO:0000313" key="4">
    <source>
        <dbReference type="Proteomes" id="UP001501867"/>
    </source>
</evidence>